<evidence type="ECO:0000256" key="4">
    <source>
        <dbReference type="ARBA" id="ARBA00022574"/>
    </source>
</evidence>
<evidence type="ECO:0000256" key="2">
    <source>
        <dbReference type="ARBA" id="ARBA00009482"/>
    </source>
</evidence>
<evidence type="ECO:0000256" key="7">
    <source>
        <dbReference type="ARBA" id="ARBA00024838"/>
    </source>
</evidence>
<evidence type="ECO:0000259" key="10">
    <source>
        <dbReference type="SMART" id="SM01166"/>
    </source>
</evidence>
<comment type="subcellular location">
    <subcellularLocation>
        <location evidence="1">Cytoplasm</location>
    </subcellularLocation>
</comment>
<dbReference type="RefSeq" id="XP_065668969.1">
    <property type="nucleotide sequence ID" value="XM_065812897.1"/>
</dbReference>
<dbReference type="Pfam" id="PF08953">
    <property type="entry name" value="DUF1899"/>
    <property type="match status" value="2"/>
</dbReference>
<dbReference type="GeneID" id="100205063"/>
<dbReference type="InterPro" id="IPR001680">
    <property type="entry name" value="WD40_rpt"/>
</dbReference>
<accession>A0ABM4D3W8</accession>
<dbReference type="InterPro" id="IPR015943">
    <property type="entry name" value="WD40/YVTN_repeat-like_dom_sf"/>
</dbReference>
<sequence>MQRFKVSKYKNAAPKIPKKEECISEIPCSKVMLSCGDFVKCSGTHIAFNVDSGAGGCVSVLPLETTGRRNKSVPLVYAHEEFVNDMCFSPFKDNLLTTCSHDGKVKLWNVSDSFNETLDSALCIVHPDKDTKKIDIVKFNPAADEVLACAAANSLHIIDLTTGDVKCTTTGIGIYPQSIDWKLDGSLMVTSSKDTSYNIIDSRAQSTINSFAGFGGNKDSRLLWIGNTDYIFGTGFAKSNGRMLGLWDVRNTSSMVFQHYVDQGSGTLMPLLDIDTNMIMVAGKGDSFISLYEFNTETNQVSLSSVQNLDNQTYGIGMVPKRVLNVMQGEVNRLYQLSKNLLTPLPYIIPRKSYREFHADLFPDTVYSGLPAMNASDWFKGKTAVSPKISLDPKNVIQKSNNTGLKHVAVNDKSEKEQLKHNEASEKHIEKISDYSSSVLSTKNSAIENSALTSNNCGEKEATFNVESVNKQAIFNTGHYSKFKHLVGEKLHKSKNIENIKNLAESLPSESDGFKVFNDFAAVPLGGSGGQLGVFQLSKPGRLPESDIPVLQNSSNILDFDIDPFDNRNIAVGCDDWKIRIWKVPDNGLTATLEEPNHILIGHNQRVTIVKYHPTASNILASVSLDLSVKIWDLNSYSEIGALEGHKDQILCLSWHPDGQYLATLSKDKKIRIYDPVNSLEPIKEGDAPDTLRGARMCWCGPKNNWIVVSIVNSSGRHLMLFESDEVKQISSLQQIDTSPSILSLHYDEDSSTLFATGKGDRIVYTFEIHENYPHMFALSFFRSTTLHQGISFLQKNLLDVSKVEFAKAACLTKNNIEIISFTLPRTKTEFFQDDVFPETRVTWEQSLSGDDWLDGNLLPQKRISLQPFGMLKLSEAPKELPKASKYCSQSILAEKSDEDKKTELINAMMGKLEVDHKLEQDKFEGVDEEEWDD</sequence>
<evidence type="ECO:0000256" key="5">
    <source>
        <dbReference type="ARBA" id="ARBA00022737"/>
    </source>
</evidence>
<dbReference type="Pfam" id="PF00400">
    <property type="entry name" value="WD40"/>
    <property type="match status" value="3"/>
</dbReference>
<feature type="repeat" description="WD" evidence="8">
    <location>
        <begin position="643"/>
        <end position="675"/>
    </location>
</feature>
<dbReference type="PROSITE" id="PS00678">
    <property type="entry name" value="WD_REPEATS_1"/>
    <property type="match status" value="2"/>
</dbReference>
<keyword evidence="11" id="KW-1185">Reference proteome</keyword>
<dbReference type="Pfam" id="PF16300">
    <property type="entry name" value="WD40_4"/>
    <property type="match status" value="2"/>
</dbReference>
<dbReference type="InterPro" id="IPR036322">
    <property type="entry name" value="WD40_repeat_dom_sf"/>
</dbReference>
<keyword evidence="4 8" id="KW-0853">WD repeat</keyword>
<dbReference type="InterPro" id="IPR015048">
    <property type="entry name" value="DUF1899"/>
</dbReference>
<feature type="repeat" description="WD" evidence="8">
    <location>
        <begin position="600"/>
        <end position="642"/>
    </location>
</feature>
<evidence type="ECO:0000313" key="12">
    <source>
        <dbReference type="RefSeq" id="XP_065668969.1"/>
    </source>
</evidence>
<evidence type="ECO:0000256" key="8">
    <source>
        <dbReference type="PROSITE-ProRule" id="PRU00221"/>
    </source>
</evidence>
<comment type="similarity">
    <text evidence="2 9">Belongs to the WD repeat coronin family.</text>
</comment>
<dbReference type="SMART" id="SM00320">
    <property type="entry name" value="WD40"/>
    <property type="match status" value="6"/>
</dbReference>
<name>A0ABM4D3W8_HYDVU</name>
<dbReference type="PANTHER" id="PTHR10856">
    <property type="entry name" value="CORONIN"/>
    <property type="match status" value="1"/>
</dbReference>
<keyword evidence="5 9" id="KW-0677">Repeat</keyword>
<dbReference type="PANTHER" id="PTHR10856:SF20">
    <property type="entry name" value="CORONIN-7"/>
    <property type="match status" value="1"/>
</dbReference>
<dbReference type="Proteomes" id="UP001652625">
    <property type="component" value="Chromosome 12"/>
</dbReference>
<protein>
    <recommendedName>
        <fullName evidence="9">Coronin</fullName>
    </recommendedName>
</protein>
<keyword evidence="6" id="KW-0009">Actin-binding</keyword>
<dbReference type="PROSITE" id="PS50294">
    <property type="entry name" value="WD_REPEATS_REGION"/>
    <property type="match status" value="3"/>
</dbReference>
<evidence type="ECO:0000256" key="3">
    <source>
        <dbReference type="ARBA" id="ARBA00022490"/>
    </source>
</evidence>
<organism evidence="11 12">
    <name type="scientific">Hydra vulgaris</name>
    <name type="common">Hydra</name>
    <name type="synonym">Hydra attenuata</name>
    <dbReference type="NCBI Taxonomy" id="6087"/>
    <lineage>
        <taxon>Eukaryota</taxon>
        <taxon>Metazoa</taxon>
        <taxon>Cnidaria</taxon>
        <taxon>Hydrozoa</taxon>
        <taxon>Hydroidolina</taxon>
        <taxon>Anthoathecata</taxon>
        <taxon>Aplanulata</taxon>
        <taxon>Hydridae</taxon>
        <taxon>Hydra</taxon>
    </lineage>
</organism>
<feature type="repeat" description="WD" evidence="8">
    <location>
        <begin position="76"/>
        <end position="111"/>
    </location>
</feature>
<dbReference type="InterPro" id="IPR015505">
    <property type="entry name" value="Coronin"/>
</dbReference>
<dbReference type="SUPFAM" id="SSF50978">
    <property type="entry name" value="WD40 repeat-like"/>
    <property type="match status" value="2"/>
</dbReference>
<comment type="function">
    <text evidence="7">F-actin regulator involved in anterograde Golgi to endosome transport: upon ubiquitination via 'Lys-33'-linked ubiquitin chains by the BCR(KLHL20) E3 ubiquitin ligase complex, interacts with EPS15 and localizes to the trans-Golgi network, where it promotes actin polymerization, thereby facilitating post-Golgi trafficking. May play a role in the maintenance of the Golgi apparatus morphology.</text>
</comment>
<feature type="domain" description="DUF1899" evidence="10">
    <location>
        <begin position="3"/>
        <end position="67"/>
    </location>
</feature>
<dbReference type="SMART" id="SM01166">
    <property type="entry name" value="DUF1899"/>
    <property type="match status" value="2"/>
</dbReference>
<dbReference type="PROSITE" id="PS50082">
    <property type="entry name" value="WD_REPEATS_2"/>
    <property type="match status" value="3"/>
</dbReference>
<proteinExistence type="inferred from homology"/>
<reference evidence="12" key="1">
    <citation type="submission" date="2025-08" db="UniProtKB">
        <authorList>
            <consortium name="RefSeq"/>
        </authorList>
    </citation>
    <scope>IDENTIFICATION</scope>
</reference>
<evidence type="ECO:0000256" key="9">
    <source>
        <dbReference type="RuleBase" id="RU280818"/>
    </source>
</evidence>
<evidence type="ECO:0000256" key="6">
    <source>
        <dbReference type="ARBA" id="ARBA00023203"/>
    </source>
</evidence>
<gene>
    <name evidence="12" type="primary">LOC100205063</name>
</gene>
<feature type="domain" description="DUF1899" evidence="10">
    <location>
        <begin position="477"/>
        <end position="541"/>
    </location>
</feature>
<evidence type="ECO:0000313" key="11">
    <source>
        <dbReference type="Proteomes" id="UP001652625"/>
    </source>
</evidence>
<evidence type="ECO:0000256" key="1">
    <source>
        <dbReference type="ARBA" id="ARBA00004496"/>
    </source>
</evidence>
<dbReference type="SMART" id="SM01167">
    <property type="entry name" value="DUF1900"/>
    <property type="match status" value="2"/>
</dbReference>
<dbReference type="InterPro" id="IPR019775">
    <property type="entry name" value="WD40_repeat_CS"/>
</dbReference>
<keyword evidence="3" id="KW-0963">Cytoplasm</keyword>
<dbReference type="Gene3D" id="2.130.10.10">
    <property type="entry name" value="YVTN repeat-like/Quinoprotein amine dehydrogenase"/>
    <property type="match status" value="2"/>
</dbReference>